<gene>
    <name evidence="14" type="primary">pcrA</name>
    <name evidence="14" type="ordered locus">TWT_080</name>
</gene>
<dbReference type="Gene3D" id="1.10.10.160">
    <property type="match status" value="1"/>
</dbReference>
<comment type="catalytic activity">
    <reaction evidence="10">
        <text>ATP + H2O = ADP + phosphate + H(+)</text>
        <dbReference type="Rhea" id="RHEA:13065"/>
        <dbReference type="ChEBI" id="CHEBI:15377"/>
        <dbReference type="ChEBI" id="CHEBI:15378"/>
        <dbReference type="ChEBI" id="CHEBI:30616"/>
        <dbReference type="ChEBI" id="CHEBI:43474"/>
        <dbReference type="ChEBI" id="CHEBI:456216"/>
        <dbReference type="EC" id="5.6.2.4"/>
    </reaction>
</comment>
<keyword evidence="4 11" id="KW-0347">Helicase</keyword>
<evidence type="ECO:0000259" key="13">
    <source>
        <dbReference type="PROSITE" id="PS51217"/>
    </source>
</evidence>
<keyword evidence="5 11" id="KW-0067">ATP-binding</keyword>
<keyword evidence="2 11" id="KW-0547">Nucleotide-binding</keyword>
<dbReference type="InterPro" id="IPR014017">
    <property type="entry name" value="DNA_helicase_UvrD-like_C"/>
</dbReference>
<dbReference type="InterPro" id="IPR027417">
    <property type="entry name" value="P-loop_NTPase"/>
</dbReference>
<feature type="domain" description="UvrD-like helicase ATP-binding" evidence="12">
    <location>
        <begin position="9"/>
        <end position="302"/>
    </location>
</feature>
<evidence type="ECO:0000256" key="4">
    <source>
        <dbReference type="ARBA" id="ARBA00022806"/>
    </source>
</evidence>
<evidence type="ECO:0000256" key="8">
    <source>
        <dbReference type="ARBA" id="ARBA00034617"/>
    </source>
</evidence>
<comment type="catalytic activity">
    <reaction evidence="8">
        <text>Couples ATP hydrolysis with the unwinding of duplex DNA by translocating in the 3'-5' direction.</text>
        <dbReference type="EC" id="5.6.2.4"/>
    </reaction>
</comment>
<dbReference type="Pfam" id="PF00580">
    <property type="entry name" value="UvrD-helicase"/>
    <property type="match status" value="1"/>
</dbReference>
<evidence type="ECO:0000256" key="6">
    <source>
        <dbReference type="ARBA" id="ARBA00023125"/>
    </source>
</evidence>
<dbReference type="Pfam" id="PF21196">
    <property type="entry name" value="PcrA_UvrD_tudor"/>
    <property type="match status" value="1"/>
</dbReference>
<evidence type="ECO:0000256" key="7">
    <source>
        <dbReference type="ARBA" id="ARBA00023235"/>
    </source>
</evidence>
<dbReference type="AlphaFoldDB" id="Q83GZ5"/>
<dbReference type="Pfam" id="PF13361">
    <property type="entry name" value="UvrD_C"/>
    <property type="match status" value="1"/>
</dbReference>
<accession>Q83GZ5</accession>
<evidence type="ECO:0000313" key="14">
    <source>
        <dbReference type="EMBL" id="AAO44177.1"/>
    </source>
</evidence>
<sequence>MTIPADLLKGLNPQQVEGVCYRGPTLLISAGAGSGKTKVLTHRIAGFLATGEASCDQILAITFTNKAASEMRHRTGDLVGLSVRDMQISTFHSVCVRILRECVGHLGKAKNFTIYDAADQRAIIKQICQSTDTFGLTASMVASQIGLLKNQMHTPDTYSRCLASNSTNGNSVTSITLQREQFILHVFRRYQEILKEANAFDFDDLISETVFLLQKSPEISAMYRNRWKYLLVDEYQDTNHAQYRLILELTKGDKSDMSLTAVGDSDQSIYAFRGADIANIVNFENDFPDCHTILLEQNYRSCQNILLAANALISNNQNRKDKNLWSELGAGEKVIAYCASSAEEEGRFVADRVRHLVDQGESLSDIAVFYRSNTQSRVIEESLIRQSIPYRVVGGTKFYERAEIKDILAYLTVIVNPDDTLALRRILNVPKRGVGTVSENRLVEFASARGITLMQALSRIDEINIQPSAKSALRDLFYLLNRFAGSSMPANELLDDLLKATDLLSRFNNTDDPQNEARKINIGDFVDSVEDFAKENPGGTLSDFMTNIALMTSYDQSDDAPGQITLMTLHMAKGLEFDFVFLTGLEEGILPHEMSLKEKNGIEEERRLAYVGMTRAKKVLHLSFSSYRKRYTDGVRLPSRFWDEIPQHLLRWHSRFTHKRFTGPLYGFTARPAGESRQSVHVLKNRYPRESFSISDSVKHSVFGVGTVVDVLGLGPKQIIVVEFADKRRSLLASIAPIVKCKQ</sequence>
<dbReference type="InterPro" id="IPR014016">
    <property type="entry name" value="UvrD-like_ATP-bd"/>
</dbReference>
<dbReference type="Proteomes" id="UP000002200">
    <property type="component" value="Chromosome"/>
</dbReference>
<dbReference type="KEGG" id="twh:TWT_080"/>
<dbReference type="GO" id="GO:0003677">
    <property type="term" value="F:DNA binding"/>
    <property type="evidence" value="ECO:0007669"/>
    <property type="project" value="UniProtKB-KW"/>
</dbReference>
<dbReference type="STRING" id="203267.TWT_080"/>
<dbReference type="PANTHER" id="PTHR11070">
    <property type="entry name" value="UVRD / RECB / PCRA DNA HELICASE FAMILY MEMBER"/>
    <property type="match status" value="1"/>
</dbReference>
<evidence type="ECO:0000256" key="2">
    <source>
        <dbReference type="ARBA" id="ARBA00022741"/>
    </source>
</evidence>
<evidence type="ECO:0000259" key="12">
    <source>
        <dbReference type="PROSITE" id="PS51198"/>
    </source>
</evidence>
<dbReference type="InterPro" id="IPR000212">
    <property type="entry name" value="DNA_helicase_UvrD/REP"/>
</dbReference>
<dbReference type="PROSITE" id="PS51217">
    <property type="entry name" value="UVRD_HELICASE_CTER"/>
    <property type="match status" value="1"/>
</dbReference>
<keyword evidence="6" id="KW-0238">DNA-binding</keyword>
<dbReference type="PROSITE" id="PS51198">
    <property type="entry name" value="UVRD_HELICASE_ATP_BIND"/>
    <property type="match status" value="1"/>
</dbReference>
<keyword evidence="15" id="KW-1185">Reference proteome</keyword>
<dbReference type="Gene3D" id="1.10.486.10">
    <property type="entry name" value="PCRA, domain 4"/>
    <property type="match status" value="1"/>
</dbReference>
<dbReference type="CDD" id="cd17932">
    <property type="entry name" value="DEXQc_UvrD"/>
    <property type="match status" value="1"/>
</dbReference>
<feature type="domain" description="UvrD-like helicase C-terminal" evidence="13">
    <location>
        <begin position="303"/>
        <end position="574"/>
    </location>
</feature>
<name>Q83GZ5_TROWT</name>
<dbReference type="GO" id="GO:0005829">
    <property type="term" value="C:cytosol"/>
    <property type="evidence" value="ECO:0007669"/>
    <property type="project" value="TreeGrafter"/>
</dbReference>
<proteinExistence type="inferred from homology"/>
<dbReference type="Gene3D" id="3.40.50.300">
    <property type="entry name" value="P-loop containing nucleotide triphosphate hydrolases"/>
    <property type="match status" value="2"/>
</dbReference>
<reference evidence="14 15" key="1">
    <citation type="journal article" date="2003" name="Genome Res.">
        <title>Tropheryma whipplei twist: a human pathogenic Actinobacteria with a reduced genome.</title>
        <authorList>
            <person name="Raoult D."/>
            <person name="Ogata H."/>
            <person name="Audic S."/>
            <person name="Robert C."/>
            <person name="Suhre K."/>
            <person name="Drancourt M."/>
            <person name="Claverie J.-M."/>
        </authorList>
    </citation>
    <scope>NUCLEOTIDE SEQUENCE [LARGE SCALE GENOMIC DNA]</scope>
    <source>
        <strain evidence="14 15">Twist</strain>
    </source>
</reference>
<keyword evidence="3 11" id="KW-0378">Hydrolase</keyword>
<dbReference type="HOGENOM" id="CLU_004585_5_2_11"/>
<keyword evidence="7" id="KW-0413">Isomerase</keyword>
<protein>
    <recommendedName>
        <fullName evidence="9">DNA 3'-5' helicase</fullName>
        <ecNumber evidence="9">5.6.2.4</ecNumber>
    </recommendedName>
</protein>
<dbReference type="GO" id="GO:0005524">
    <property type="term" value="F:ATP binding"/>
    <property type="evidence" value="ECO:0007669"/>
    <property type="project" value="UniProtKB-UniRule"/>
</dbReference>
<evidence type="ECO:0000313" key="15">
    <source>
        <dbReference type="Proteomes" id="UP000002200"/>
    </source>
</evidence>
<dbReference type="CDD" id="cd18807">
    <property type="entry name" value="SF1_C_UvrD"/>
    <property type="match status" value="1"/>
</dbReference>
<dbReference type="GO" id="GO:0016887">
    <property type="term" value="F:ATP hydrolysis activity"/>
    <property type="evidence" value="ECO:0007669"/>
    <property type="project" value="RHEA"/>
</dbReference>
<evidence type="ECO:0000256" key="9">
    <source>
        <dbReference type="ARBA" id="ARBA00034808"/>
    </source>
</evidence>
<dbReference type="SUPFAM" id="SSF52540">
    <property type="entry name" value="P-loop containing nucleoside triphosphate hydrolases"/>
    <property type="match status" value="1"/>
</dbReference>
<comment type="similarity">
    <text evidence="1">Belongs to the helicase family. UvrD subfamily.</text>
</comment>
<evidence type="ECO:0000256" key="5">
    <source>
        <dbReference type="ARBA" id="ARBA00022840"/>
    </source>
</evidence>
<evidence type="ECO:0000256" key="11">
    <source>
        <dbReference type="PROSITE-ProRule" id="PRU00560"/>
    </source>
</evidence>
<dbReference type="EMBL" id="AE014184">
    <property type="protein sequence ID" value="AAO44177.1"/>
    <property type="molecule type" value="Genomic_DNA"/>
</dbReference>
<organism evidence="14 15">
    <name type="scientific">Tropheryma whipplei (strain Twist)</name>
    <name type="common">Whipple's bacillus</name>
    <dbReference type="NCBI Taxonomy" id="203267"/>
    <lineage>
        <taxon>Bacteria</taxon>
        <taxon>Bacillati</taxon>
        <taxon>Actinomycetota</taxon>
        <taxon>Actinomycetes</taxon>
        <taxon>Micrococcales</taxon>
        <taxon>Tropherymataceae</taxon>
        <taxon>Tropheryma</taxon>
    </lineage>
</organism>
<dbReference type="GO" id="GO:0043138">
    <property type="term" value="F:3'-5' DNA helicase activity"/>
    <property type="evidence" value="ECO:0007669"/>
    <property type="project" value="UniProtKB-EC"/>
</dbReference>
<dbReference type="OrthoDB" id="9806690at2"/>
<feature type="binding site" evidence="11">
    <location>
        <begin position="30"/>
        <end position="37"/>
    </location>
    <ligand>
        <name>ATP</name>
        <dbReference type="ChEBI" id="CHEBI:30616"/>
    </ligand>
</feature>
<dbReference type="GO" id="GO:0033202">
    <property type="term" value="C:DNA helicase complex"/>
    <property type="evidence" value="ECO:0007669"/>
    <property type="project" value="TreeGrafter"/>
</dbReference>
<dbReference type="eggNOG" id="COG0210">
    <property type="taxonomic scope" value="Bacteria"/>
</dbReference>
<dbReference type="GO" id="GO:0000725">
    <property type="term" value="P:recombinational repair"/>
    <property type="evidence" value="ECO:0007669"/>
    <property type="project" value="TreeGrafter"/>
</dbReference>
<dbReference type="PANTHER" id="PTHR11070:SF2">
    <property type="entry name" value="ATP-DEPENDENT DNA HELICASE SRS2"/>
    <property type="match status" value="1"/>
</dbReference>
<evidence type="ECO:0000256" key="3">
    <source>
        <dbReference type="ARBA" id="ARBA00022801"/>
    </source>
</evidence>
<dbReference type="EC" id="5.6.2.4" evidence="9"/>
<dbReference type="RefSeq" id="WP_011102331.1">
    <property type="nucleotide sequence ID" value="NC_004572.3"/>
</dbReference>
<evidence type="ECO:0000256" key="10">
    <source>
        <dbReference type="ARBA" id="ARBA00048988"/>
    </source>
</evidence>
<dbReference type="InterPro" id="IPR013986">
    <property type="entry name" value="DExx_box_DNA_helicase_dom_sf"/>
</dbReference>
<evidence type="ECO:0000256" key="1">
    <source>
        <dbReference type="ARBA" id="ARBA00009922"/>
    </source>
</evidence>